<dbReference type="AlphaFoldDB" id="A0A6N2KMZ3"/>
<protein>
    <submittedName>
        <fullName evidence="1">Uncharacterized protein</fullName>
    </submittedName>
</protein>
<reference evidence="1" key="1">
    <citation type="submission" date="2019-03" db="EMBL/GenBank/DDBJ databases">
        <authorList>
            <person name="Mank J."/>
            <person name="Almeida P."/>
        </authorList>
    </citation>
    <scope>NUCLEOTIDE SEQUENCE</scope>
    <source>
        <strain evidence="1">78183</strain>
    </source>
</reference>
<organism evidence="1">
    <name type="scientific">Salix viminalis</name>
    <name type="common">Common osier</name>
    <name type="synonym">Basket willow</name>
    <dbReference type="NCBI Taxonomy" id="40686"/>
    <lineage>
        <taxon>Eukaryota</taxon>
        <taxon>Viridiplantae</taxon>
        <taxon>Streptophyta</taxon>
        <taxon>Embryophyta</taxon>
        <taxon>Tracheophyta</taxon>
        <taxon>Spermatophyta</taxon>
        <taxon>Magnoliopsida</taxon>
        <taxon>eudicotyledons</taxon>
        <taxon>Gunneridae</taxon>
        <taxon>Pentapetalae</taxon>
        <taxon>rosids</taxon>
        <taxon>fabids</taxon>
        <taxon>Malpighiales</taxon>
        <taxon>Salicaceae</taxon>
        <taxon>Saliceae</taxon>
        <taxon>Salix</taxon>
    </lineage>
</organism>
<accession>A0A6N2KMZ3</accession>
<dbReference type="EMBL" id="CAADRP010000546">
    <property type="protein sequence ID" value="VFU29403.1"/>
    <property type="molecule type" value="Genomic_DNA"/>
</dbReference>
<proteinExistence type="predicted"/>
<gene>
    <name evidence="1" type="ORF">SVIM_LOCUS107260</name>
</gene>
<evidence type="ECO:0000313" key="1">
    <source>
        <dbReference type="EMBL" id="VFU29403.1"/>
    </source>
</evidence>
<name>A0A6N2KMZ3_SALVM</name>
<sequence>MSRDDNSESHRASESSTGSIRSLDIDFIFLYFQGKVSTANALEKAMVIYDGLHYDALAEAVEHARATGHWLNDNDIMFLRGHYKCRPLKLSSTFLSVVINFDPK</sequence>